<dbReference type="RefSeq" id="WP_258309761.1">
    <property type="nucleotide sequence ID" value="NZ_QGTW01000019.1"/>
</dbReference>
<dbReference type="GO" id="GO:0003824">
    <property type="term" value="F:catalytic activity"/>
    <property type="evidence" value="ECO:0007669"/>
    <property type="project" value="UniProtKB-ARBA"/>
</dbReference>
<dbReference type="Gene3D" id="3.40.640.10">
    <property type="entry name" value="Type I PLP-dependent aspartate aminotransferase-like (Major domain)"/>
    <property type="match status" value="1"/>
</dbReference>
<evidence type="ECO:0000259" key="3">
    <source>
        <dbReference type="Pfam" id="PF00266"/>
    </source>
</evidence>
<evidence type="ECO:0000313" key="4">
    <source>
        <dbReference type="EMBL" id="PWW19624.1"/>
    </source>
</evidence>
<reference evidence="4 5" key="1">
    <citation type="submission" date="2018-05" db="EMBL/GenBank/DDBJ databases">
        <title>Freshwater and sediment microbial communities from various areas in North America, analyzing microbe dynamics in response to fracking.</title>
        <authorList>
            <person name="Lamendella R."/>
        </authorList>
    </citation>
    <scope>NUCLEOTIDE SEQUENCE [LARGE SCALE GENOMIC DNA]</scope>
    <source>
        <strain evidence="4 5">15_TX</strain>
    </source>
</reference>
<sequence>MIIKYFDYAATCPLDRDAADAYIKASTEFFGNSRSLHDTGSEAEGLLENCRGELAKILGIEREGIYFTSGGTEGNFLAIHALLSSSEKIGKHIIMGMAEHSSIHIILEKLSLEKGYEITKVPFGIDGCIDLEKLKSSIRDDTVLITLQHGNPEIGTLQPIREISDICKSKGILLHSDCVHTFGKTDLKEIAANVDSLSISGHKFYGPKGVGAVYLQPGLRWDAFLPGVSHEKGFRPGTVNVPGIAGMTVAAQKAYENLNVHTSHFQLLRDTLLQELETAKGEFVIYDFGREYQLSSTLGLRIKGLEGQYIMLECNRHGFSISTGSACRTGMKAISKTMEALGVSGKSGKEFIRISFGWDTSVEEAKALGRTLTEIVQASMPL</sequence>
<dbReference type="EMBL" id="QGTW01000019">
    <property type="protein sequence ID" value="PWW19624.1"/>
    <property type="molecule type" value="Genomic_DNA"/>
</dbReference>
<dbReference type="PANTHER" id="PTHR11601">
    <property type="entry name" value="CYSTEINE DESULFURYLASE FAMILY MEMBER"/>
    <property type="match status" value="1"/>
</dbReference>
<dbReference type="InterPro" id="IPR000192">
    <property type="entry name" value="Aminotrans_V_dom"/>
</dbReference>
<protein>
    <submittedName>
        <fullName evidence="4">Cysteine desulfurase</fullName>
    </submittedName>
</protein>
<keyword evidence="2" id="KW-0663">Pyridoxal phosphate</keyword>
<dbReference type="InterPro" id="IPR015424">
    <property type="entry name" value="PyrdxlP-dep_Trfase"/>
</dbReference>
<dbReference type="InterPro" id="IPR016454">
    <property type="entry name" value="Cysteine_dSase"/>
</dbReference>
<dbReference type="PANTHER" id="PTHR11601:SF36">
    <property type="entry name" value="CYSTEINE DESULFURASE NIFS-RELATED"/>
    <property type="match status" value="1"/>
</dbReference>
<evidence type="ECO:0000256" key="1">
    <source>
        <dbReference type="ARBA" id="ARBA00001933"/>
    </source>
</evidence>
<feature type="domain" description="Aminotransferase class V" evidence="3">
    <location>
        <begin position="5"/>
        <end position="368"/>
    </location>
</feature>
<dbReference type="NCBIfam" id="NF002806">
    <property type="entry name" value="PRK02948.1"/>
    <property type="match status" value="1"/>
</dbReference>
<dbReference type="Pfam" id="PF00266">
    <property type="entry name" value="Aminotran_5"/>
    <property type="match status" value="1"/>
</dbReference>
<dbReference type="PIRSF" id="PIRSF005572">
    <property type="entry name" value="NifS"/>
    <property type="match status" value="1"/>
</dbReference>
<dbReference type="Proteomes" id="UP000247150">
    <property type="component" value="Unassembled WGS sequence"/>
</dbReference>
<dbReference type="InterPro" id="IPR015422">
    <property type="entry name" value="PyrdxlP-dep_Trfase_small"/>
</dbReference>
<evidence type="ECO:0000256" key="2">
    <source>
        <dbReference type="ARBA" id="ARBA00022898"/>
    </source>
</evidence>
<proteinExistence type="predicted"/>
<dbReference type="InterPro" id="IPR015421">
    <property type="entry name" value="PyrdxlP-dep_Trfase_major"/>
</dbReference>
<accession>A0A2V2ZIZ6</accession>
<organism evidence="4 5">
    <name type="scientific">Cytobacillus oceanisediminis</name>
    <dbReference type="NCBI Taxonomy" id="665099"/>
    <lineage>
        <taxon>Bacteria</taxon>
        <taxon>Bacillati</taxon>
        <taxon>Bacillota</taxon>
        <taxon>Bacilli</taxon>
        <taxon>Bacillales</taxon>
        <taxon>Bacillaceae</taxon>
        <taxon>Cytobacillus</taxon>
    </lineage>
</organism>
<evidence type="ECO:0000313" key="5">
    <source>
        <dbReference type="Proteomes" id="UP000247150"/>
    </source>
</evidence>
<gene>
    <name evidence="4" type="ORF">DFO73_1195</name>
</gene>
<dbReference type="Gene3D" id="3.90.1150.10">
    <property type="entry name" value="Aspartate Aminotransferase, domain 1"/>
    <property type="match status" value="1"/>
</dbReference>
<dbReference type="AlphaFoldDB" id="A0A2V2ZIZ6"/>
<name>A0A2V2ZIZ6_9BACI</name>
<comment type="cofactor">
    <cofactor evidence="1">
        <name>pyridoxal 5'-phosphate</name>
        <dbReference type="ChEBI" id="CHEBI:597326"/>
    </cofactor>
</comment>
<comment type="caution">
    <text evidence="4">The sequence shown here is derived from an EMBL/GenBank/DDBJ whole genome shotgun (WGS) entry which is preliminary data.</text>
</comment>
<dbReference type="SUPFAM" id="SSF53383">
    <property type="entry name" value="PLP-dependent transferases"/>
    <property type="match status" value="1"/>
</dbReference>
<dbReference type="Gene3D" id="1.10.260.50">
    <property type="match status" value="1"/>
</dbReference>